<dbReference type="InterPro" id="IPR018901">
    <property type="entry name" value="Spore_coat_CotE"/>
</dbReference>
<protein>
    <submittedName>
        <fullName evidence="1">Outer spore coat protein CotE</fullName>
    </submittedName>
</protein>
<proteinExistence type="predicted"/>
<organism evidence="1 2">
    <name type="scientific">Bacillus yunxiaonensis</name>
    <dbReference type="NCBI Taxonomy" id="3127665"/>
    <lineage>
        <taxon>Bacteria</taxon>
        <taxon>Bacillati</taxon>
        <taxon>Bacillota</taxon>
        <taxon>Bacilli</taxon>
        <taxon>Bacillales</taxon>
        <taxon>Bacillaceae</taxon>
        <taxon>Bacillus</taxon>
    </lineage>
</organism>
<keyword evidence="2" id="KW-1185">Reference proteome</keyword>
<comment type="caution">
    <text evidence="1">The sequence shown here is derived from an EMBL/GenBank/DDBJ whole genome shotgun (WGS) entry which is preliminary data.</text>
</comment>
<evidence type="ECO:0000313" key="2">
    <source>
        <dbReference type="Proteomes" id="UP001367922"/>
    </source>
</evidence>
<accession>A0ABU8FY89</accession>
<dbReference type="EMBL" id="JBAWSV010000005">
    <property type="protein sequence ID" value="MEI4830979.1"/>
    <property type="molecule type" value="Genomic_DNA"/>
</dbReference>
<keyword evidence="1" id="KW-0946">Virion</keyword>
<dbReference type="Proteomes" id="UP001367922">
    <property type="component" value="Unassembled WGS sequence"/>
</dbReference>
<dbReference type="Pfam" id="PF10628">
    <property type="entry name" value="CotE"/>
    <property type="match status" value="1"/>
</dbReference>
<dbReference type="RefSeq" id="WP_336483075.1">
    <property type="nucleotide sequence ID" value="NZ_JBAWSV010000005.1"/>
</dbReference>
<evidence type="ECO:0000313" key="1">
    <source>
        <dbReference type="EMBL" id="MEI4830979.1"/>
    </source>
</evidence>
<sequence length="190" mass="21826">MPEFREIITKAVVGKGRKYMKETHTVAPNHPPTSILGCWVINHAYEARKNGKYVEIEGFYDINTWYSYEENTKTEVVTERVHYTDDVNIGYRDKNFSGEDQEIIARVIQHPNCLEAVISPNGNKMAVTVEREFVTEVVGETKICVSVNPEGCQEDDDQFEVEADVEVEIEVNDEEFEELDPNFIVEAEEE</sequence>
<gene>
    <name evidence="1" type="primary">cotE</name>
    <name evidence="1" type="ORF">WAX78_16165</name>
</gene>
<name>A0ABU8FY89_9BACI</name>
<keyword evidence="1" id="KW-0167">Capsid protein</keyword>
<reference evidence="1 2" key="1">
    <citation type="submission" date="2024-01" db="EMBL/GenBank/DDBJ databases">
        <title>Seven novel Bacillus-like species.</title>
        <authorList>
            <person name="Liu G."/>
        </authorList>
    </citation>
    <scope>NUCLEOTIDE SEQUENCE [LARGE SCALE GENOMIC DNA]</scope>
    <source>
        <strain evidence="1 2">FJAT-53711</strain>
    </source>
</reference>